<dbReference type="RefSeq" id="WP_159526442.1">
    <property type="nucleotide sequence ID" value="NZ_WUUU01000072.1"/>
</dbReference>
<proteinExistence type="predicted"/>
<protein>
    <submittedName>
        <fullName evidence="2">Uncharacterized protein</fullName>
    </submittedName>
</protein>
<dbReference type="OrthoDB" id="322219at2157"/>
<dbReference type="PROSITE" id="PS51318">
    <property type="entry name" value="TAT"/>
    <property type="match status" value="1"/>
</dbReference>
<dbReference type="InterPro" id="IPR006311">
    <property type="entry name" value="TAT_signal"/>
</dbReference>
<feature type="transmembrane region" description="Helical" evidence="1">
    <location>
        <begin position="7"/>
        <end position="27"/>
    </location>
</feature>
<keyword evidence="3" id="KW-1185">Reference proteome</keyword>
<evidence type="ECO:0000256" key="1">
    <source>
        <dbReference type="SAM" id="Phobius"/>
    </source>
</evidence>
<organism evidence="2 3">
    <name type="scientific">Halobacterium bonnevillei</name>
    <dbReference type="NCBI Taxonomy" id="2692200"/>
    <lineage>
        <taxon>Archaea</taxon>
        <taxon>Methanobacteriati</taxon>
        <taxon>Methanobacteriota</taxon>
        <taxon>Stenosarchaea group</taxon>
        <taxon>Halobacteria</taxon>
        <taxon>Halobacteriales</taxon>
        <taxon>Halobacteriaceae</taxon>
        <taxon>Halobacterium</taxon>
    </lineage>
</organism>
<evidence type="ECO:0000313" key="3">
    <source>
        <dbReference type="Proteomes" id="UP000471521"/>
    </source>
</evidence>
<keyword evidence="1" id="KW-1133">Transmembrane helix</keyword>
<accession>A0A6B0SQ03</accession>
<evidence type="ECO:0000313" key="2">
    <source>
        <dbReference type="EMBL" id="MXR20930.1"/>
    </source>
</evidence>
<dbReference type="AlphaFoldDB" id="A0A6B0SQ03"/>
<reference evidence="2 3" key="1">
    <citation type="submission" date="2019-12" db="EMBL/GenBank/DDBJ databases">
        <title>Isolation and characterization of three novel carbon monoxide-oxidizing members of Halobacteria from salione crusts and soils.</title>
        <authorList>
            <person name="Myers M.R."/>
            <person name="King G.M."/>
        </authorList>
    </citation>
    <scope>NUCLEOTIDE SEQUENCE [LARGE SCALE GENOMIC DNA]</scope>
    <source>
        <strain evidence="2 3">PCN9</strain>
    </source>
</reference>
<name>A0A6B0SQ03_9EURY</name>
<keyword evidence="1" id="KW-0812">Transmembrane</keyword>
<dbReference type="Proteomes" id="UP000471521">
    <property type="component" value="Unassembled WGS sequence"/>
</dbReference>
<sequence length="149" mass="16114">MNSDRRAFLRAAGVTGVVGLAGCSTLLGSRPDLVLTIENYRSDDVRLLVGVFDEEATDYNDGTVYRSTVDVPAEATGDDRWREPAVGPARRYRIEVGVGVEHATYHYHYVPDCLGDDASYDPQVNVIVNDAPGVTFGQSACGENVDFGP</sequence>
<keyword evidence="1" id="KW-0472">Membrane</keyword>
<dbReference type="PROSITE" id="PS51257">
    <property type="entry name" value="PROKAR_LIPOPROTEIN"/>
    <property type="match status" value="1"/>
</dbReference>
<dbReference type="EMBL" id="WUUU01000072">
    <property type="protein sequence ID" value="MXR20930.1"/>
    <property type="molecule type" value="Genomic_DNA"/>
</dbReference>
<gene>
    <name evidence="2" type="ORF">GRX66_10055</name>
</gene>
<comment type="caution">
    <text evidence="2">The sequence shown here is derived from an EMBL/GenBank/DDBJ whole genome shotgun (WGS) entry which is preliminary data.</text>
</comment>